<organism evidence="2">
    <name type="scientific">Microbacterium sp. LWS13-1.2</name>
    <dbReference type="NCBI Taxonomy" id="3135264"/>
    <lineage>
        <taxon>Bacteria</taxon>
        <taxon>Bacillati</taxon>
        <taxon>Actinomycetota</taxon>
        <taxon>Actinomycetes</taxon>
        <taxon>Micrococcales</taxon>
        <taxon>Microbacteriaceae</taxon>
        <taxon>Microbacterium</taxon>
    </lineage>
</organism>
<dbReference type="SUPFAM" id="SSF53335">
    <property type="entry name" value="S-adenosyl-L-methionine-dependent methyltransferases"/>
    <property type="match status" value="1"/>
</dbReference>
<dbReference type="EMBL" id="CP151632">
    <property type="protein sequence ID" value="WZO33537.1"/>
    <property type="molecule type" value="Genomic_DNA"/>
</dbReference>
<reference evidence="2" key="1">
    <citation type="submission" date="2024-04" db="EMBL/GenBank/DDBJ databases">
        <authorList>
            <person name="Roder T."/>
            <person name="Oberhansli S."/>
            <person name="Kreuzer M."/>
        </authorList>
    </citation>
    <scope>NUCLEOTIDE SEQUENCE</scope>
    <source>
        <strain evidence="2">LWS13-1.2</strain>
    </source>
</reference>
<dbReference type="InterPro" id="IPR029063">
    <property type="entry name" value="SAM-dependent_MTases_sf"/>
</dbReference>
<protein>
    <submittedName>
        <fullName evidence="2">Class I SAM-dependent methyltransferase</fullName>
    </submittedName>
</protein>
<feature type="region of interest" description="Disordered" evidence="1">
    <location>
        <begin position="218"/>
        <end position="254"/>
    </location>
</feature>
<accession>A0AAU6S9F0</accession>
<dbReference type="Gene3D" id="3.40.50.150">
    <property type="entry name" value="Vaccinia Virus protein VP39"/>
    <property type="match status" value="1"/>
</dbReference>
<keyword evidence="2" id="KW-0489">Methyltransferase</keyword>
<dbReference type="Pfam" id="PF13489">
    <property type="entry name" value="Methyltransf_23"/>
    <property type="match status" value="1"/>
</dbReference>
<feature type="compositionally biased region" description="Polar residues" evidence="1">
    <location>
        <begin position="221"/>
        <end position="233"/>
    </location>
</feature>
<proteinExistence type="predicted"/>
<sequence length="254" mass="27307">MSGAAAQADVFGEHYERALRTPTGPLLLREAASSDGTRHDLDRYLGEADEVEVRLTRDLPAPVLDVGCGPGRMVRAAREAGLSALGVDVSATAARIARRRGIPVWHGSVFDALPAEGAWGTALLLDGNIGIGGDPLALLVRCRALVRPDGRVIVETHTDSRRDRRFYGVLADADGTAAGEPFPWAELGRRPLRRWSREAGLVLVREWSARGRTFAEYARPAQSSTQPLSTAQPLSAAPPLSRAQSRSVAGRFSR</sequence>
<dbReference type="RefSeq" id="WP_349428081.1">
    <property type="nucleotide sequence ID" value="NZ_CP151632.1"/>
</dbReference>
<dbReference type="GO" id="GO:0008168">
    <property type="term" value="F:methyltransferase activity"/>
    <property type="evidence" value="ECO:0007669"/>
    <property type="project" value="UniProtKB-KW"/>
</dbReference>
<evidence type="ECO:0000256" key="1">
    <source>
        <dbReference type="SAM" id="MobiDB-lite"/>
    </source>
</evidence>
<keyword evidence="2" id="KW-0808">Transferase</keyword>
<gene>
    <name evidence="2" type="ORF">MRBLWS13_001164</name>
</gene>
<dbReference type="AlphaFoldDB" id="A0AAU6S9F0"/>
<dbReference type="CDD" id="cd02440">
    <property type="entry name" value="AdoMet_MTases"/>
    <property type="match status" value="1"/>
</dbReference>
<name>A0AAU6S9F0_9MICO</name>
<evidence type="ECO:0000313" key="2">
    <source>
        <dbReference type="EMBL" id="WZO33537.1"/>
    </source>
</evidence>
<dbReference type="GO" id="GO:0032259">
    <property type="term" value="P:methylation"/>
    <property type="evidence" value="ECO:0007669"/>
    <property type="project" value="UniProtKB-KW"/>
</dbReference>